<reference evidence="1 2" key="1">
    <citation type="submission" date="2018-10" db="EMBL/GenBank/DDBJ databases">
        <title>Comparative analysis of microorganisms from saline springs in Andes Mountain Range, Colombia.</title>
        <authorList>
            <person name="Rubin E."/>
        </authorList>
    </citation>
    <scope>NUCLEOTIDE SEQUENCE [LARGE SCALE GENOMIC DNA]</scope>
    <source>
        <strain evidence="1 2">USBA 36</strain>
    </source>
</reference>
<accession>A0A420WR11</accession>
<evidence type="ECO:0000313" key="1">
    <source>
        <dbReference type="EMBL" id="RKQ73491.1"/>
    </source>
</evidence>
<proteinExistence type="predicted"/>
<sequence length="104" mass="11050">MQPTDQPTTPAPIGAPGTVPDARAALAPLRNAVESGHFFLLRHDIQAQLILSVIRHAEGQSDVLRGLSDSINALSRRYETLAAKAAEAGVTVPTTNPGGHRHER</sequence>
<dbReference type="Proteomes" id="UP000277424">
    <property type="component" value="Unassembled WGS sequence"/>
</dbReference>
<protein>
    <submittedName>
        <fullName evidence="1">Uncharacterized protein</fullName>
    </submittedName>
</protein>
<organism evidence="1 2">
    <name type="scientific">Oceanibaculum indicum</name>
    <dbReference type="NCBI Taxonomy" id="526216"/>
    <lineage>
        <taxon>Bacteria</taxon>
        <taxon>Pseudomonadati</taxon>
        <taxon>Pseudomonadota</taxon>
        <taxon>Alphaproteobacteria</taxon>
        <taxon>Rhodospirillales</taxon>
        <taxon>Oceanibaculaceae</taxon>
        <taxon>Oceanibaculum</taxon>
    </lineage>
</organism>
<dbReference type="RefSeq" id="WP_121218410.1">
    <property type="nucleotide sequence ID" value="NZ_RBIG01000001.1"/>
</dbReference>
<comment type="caution">
    <text evidence="1">The sequence shown here is derived from an EMBL/GenBank/DDBJ whole genome shotgun (WGS) entry which is preliminary data.</text>
</comment>
<dbReference type="AlphaFoldDB" id="A0A420WR11"/>
<dbReference type="EMBL" id="RBIG01000001">
    <property type="protein sequence ID" value="RKQ73491.1"/>
    <property type="molecule type" value="Genomic_DNA"/>
</dbReference>
<name>A0A420WR11_9PROT</name>
<gene>
    <name evidence="1" type="ORF">BCL74_1280</name>
</gene>
<evidence type="ECO:0000313" key="2">
    <source>
        <dbReference type="Proteomes" id="UP000277424"/>
    </source>
</evidence>